<feature type="transmembrane region" description="Helical" evidence="1">
    <location>
        <begin position="43"/>
        <end position="63"/>
    </location>
</feature>
<keyword evidence="1" id="KW-0472">Membrane</keyword>
<evidence type="ECO:0000313" key="3">
    <source>
        <dbReference type="Proteomes" id="UP000192815"/>
    </source>
</evidence>
<organism evidence="2 3">
    <name type="scientific">Pseudomonas floridensis</name>
    <dbReference type="NCBI Taxonomy" id="1958950"/>
    <lineage>
        <taxon>Bacteria</taxon>
        <taxon>Pseudomonadati</taxon>
        <taxon>Pseudomonadota</taxon>
        <taxon>Gammaproteobacteria</taxon>
        <taxon>Pseudomonadales</taxon>
        <taxon>Pseudomonadaceae</taxon>
        <taxon>Pseudomonas</taxon>
    </lineage>
</organism>
<evidence type="ECO:0000313" key="2">
    <source>
        <dbReference type="EMBL" id="ORC57994.1"/>
    </source>
</evidence>
<evidence type="ECO:0000256" key="1">
    <source>
        <dbReference type="SAM" id="Phobius"/>
    </source>
</evidence>
<feature type="transmembrane region" description="Helical" evidence="1">
    <location>
        <begin position="69"/>
        <end position="95"/>
    </location>
</feature>
<feature type="transmembrane region" description="Helical" evidence="1">
    <location>
        <begin position="162"/>
        <end position="182"/>
    </location>
</feature>
<keyword evidence="3" id="KW-1185">Reference proteome</keyword>
<dbReference type="RefSeq" id="WP_083184124.1">
    <property type="nucleotide sequence ID" value="NZ_CBCRZR010000035.1"/>
</dbReference>
<reference evidence="3" key="1">
    <citation type="submission" date="2017-02" db="EMBL/GenBank/DDBJ databases">
        <title>Pseudomonas floridae sp. nov., a novel pathogenic bacterial species isolated from tomato.</title>
        <authorList>
            <person name="Timilsina S."/>
            <person name="Vallad G.E."/>
            <person name="Jones J.B."/>
        </authorList>
    </citation>
    <scope>NUCLEOTIDE SEQUENCE [LARGE SCALE GENOMIC DNA]</scope>
    <source>
        <strain evidence="3">GEV388</strain>
    </source>
</reference>
<dbReference type="Proteomes" id="UP000192815">
    <property type="component" value="Unassembled WGS sequence"/>
</dbReference>
<sequence length="238" mass="26799">MNPEIEKYLHIKGQLEQSTRHAIDKRREEHKTGRFFQVDTTPFWFGVSAPFFLAILFALAGLIEPMRWIYYASWGLIALSYTILFIYPIVCVGLYRDSVRKVVVAPFASLAGADLKTLMRIDAQCLASLAELSVDTLRLGALELKNERSAFHKRIRLITGTLENIGLFPGLLALAFGLIILAQTLFGNGFFTAYLGWIFVVAVVNLCLYLLCGYAKVILMRDDRMIALTELAAERARV</sequence>
<accession>A0A1X0N3A8</accession>
<gene>
    <name evidence="2" type="ORF">BZK31_17065</name>
</gene>
<keyword evidence="1" id="KW-0812">Transmembrane</keyword>
<dbReference type="EMBL" id="MUIO01000069">
    <property type="protein sequence ID" value="ORC57994.1"/>
    <property type="molecule type" value="Genomic_DNA"/>
</dbReference>
<comment type="caution">
    <text evidence="2">The sequence shown here is derived from an EMBL/GenBank/DDBJ whole genome shotgun (WGS) entry which is preliminary data.</text>
</comment>
<proteinExistence type="predicted"/>
<dbReference type="AlphaFoldDB" id="A0A1X0N3A8"/>
<feature type="transmembrane region" description="Helical" evidence="1">
    <location>
        <begin position="194"/>
        <end position="215"/>
    </location>
</feature>
<protein>
    <submittedName>
        <fullName evidence="2">Uncharacterized protein</fullName>
    </submittedName>
</protein>
<dbReference type="OrthoDB" id="6893610at2"/>
<name>A0A1X0N3A8_9PSED</name>
<keyword evidence="1" id="KW-1133">Transmembrane helix</keyword>